<dbReference type="PANTHER" id="PTHR37842">
    <property type="match status" value="1"/>
</dbReference>
<organism evidence="5 6">
    <name type="scientific">Pelagicoccus albus</name>
    <dbReference type="NCBI Taxonomy" id="415222"/>
    <lineage>
        <taxon>Bacteria</taxon>
        <taxon>Pseudomonadati</taxon>
        <taxon>Verrucomicrobiota</taxon>
        <taxon>Opitutia</taxon>
        <taxon>Puniceicoccales</taxon>
        <taxon>Pelagicoccaceae</taxon>
        <taxon>Pelagicoccus</taxon>
    </lineage>
</organism>
<name>A0A7X1B4G1_9BACT</name>
<dbReference type="RefSeq" id="WP_185659343.1">
    <property type="nucleotide sequence ID" value="NZ_CAWPOO010000006.1"/>
</dbReference>
<feature type="domain" description="Gylcosyl hydrolase 115 C-terminal" evidence="4">
    <location>
        <begin position="699"/>
        <end position="859"/>
    </location>
</feature>
<dbReference type="Gene3D" id="1.20.58.2150">
    <property type="match status" value="1"/>
</dbReference>
<dbReference type="InterPro" id="IPR005154">
    <property type="entry name" value="Glyco_hydro_67_aGlcAse_N"/>
</dbReference>
<dbReference type="Pfam" id="PF17829">
    <property type="entry name" value="GH115_C"/>
    <property type="match status" value="1"/>
</dbReference>
<dbReference type="EMBL" id="JACHVC010000006">
    <property type="protein sequence ID" value="MBC2605468.1"/>
    <property type="molecule type" value="Genomic_DNA"/>
</dbReference>
<keyword evidence="1 5" id="KW-0378">Hydrolase</keyword>
<dbReference type="PANTHER" id="PTHR37842:SF2">
    <property type="entry name" value="GYLCOSYL HYDROLASE 115 C-TERMINAL DOMAIN-CONTAINING PROTEIN"/>
    <property type="match status" value="1"/>
</dbReference>
<evidence type="ECO:0000256" key="1">
    <source>
        <dbReference type="ARBA" id="ARBA00022801"/>
    </source>
</evidence>
<reference evidence="5 6" key="1">
    <citation type="submission" date="2020-07" db="EMBL/GenBank/DDBJ databases">
        <authorList>
            <person name="Feng X."/>
        </authorList>
    </citation>
    <scope>NUCLEOTIDE SEQUENCE [LARGE SCALE GENOMIC DNA]</scope>
    <source>
        <strain evidence="5 6">JCM23202</strain>
    </source>
</reference>
<keyword evidence="6" id="KW-1185">Reference proteome</keyword>
<protein>
    <submittedName>
        <fullName evidence="5">Glycosyl hydrolase 115 family protein</fullName>
    </submittedName>
</protein>
<comment type="caution">
    <text evidence="5">The sequence shown here is derived from an EMBL/GenBank/DDBJ whole genome shotgun (WGS) entry which is preliminary data.</text>
</comment>
<keyword evidence="2" id="KW-0732">Signal</keyword>
<dbReference type="GO" id="GO:0045493">
    <property type="term" value="P:xylan catabolic process"/>
    <property type="evidence" value="ECO:0007669"/>
    <property type="project" value="InterPro"/>
</dbReference>
<sequence length="861" mass="96381">MPYLKAASFLLFALSSFLTALSASVDWVTFQSDPSAFRLVHKGKSSEILVSDDDFTVVKIAAQDLVEDIERVTGVVPNLKTAKAANLAGKVVVGTVGHSSLVSSLVLDRGLDVSELNGKWESFQISVVGEGSEATLAIVGSDRRGTAYGVYELSQAIGVSPWYWWADTPAKKSDSLFVKSGTRQFGPPSVKYRGIFINDEDWGLFPWAAQTFDPETGDIGPKTYEKIFELLLRLKANTLWPAMHEVTAAFNTFPKNKEIADDYAIVMSSSHAEPMLRNNVGEWKTEKSGYNYQTNSEEVYRYWEERVKENGGYENVYTLGMRGIHDSGMSGGSSIEEKIALIEKIFSDQRELLQKHVDEDLANVQQVFTPYKEVLELYKNGLQVPEDVTIVWPDDNFGFLRRFPNEGERARDGGSGVYYHLSYLGAPLSYLWLDTTPLALVWEEMHRSYQLGSQDYWIANVGDLKPQERSMEFFLSMAWDIDRWGPDAQAEFLKDWAGREFGEGEAEAIADLMNEYYRLNSQRRPEHLQWWMPYKRVQTSPLTEEELADRMTAFMDLIEDCERIESKLAESQYDSFFQLVAYPVKASAYYNLQYFHLEQYFKTFQVKNELGRVHGGIGAEAGRLLASLTAEYNNDIADGKWKGIIAVEPADSAWRSYRTTPWIVPAEGLIDKVDDIAAAHKGLEYRGAKPVESTQPELTIEAENFDRRGGATAAWETIPNLGWSGDAITVLPVTEASRSVEEIDEDTPWVEYDVKVANSGTYRLFLDFLPTFPSSSTGELSVAVSIDGGEPQLISIYRKSKSAEWAQGVLSGLVGAEISADLKEGESHSIRISMLDTGVVLDRLSLHQGELQSCFSGPSAL</sequence>
<evidence type="ECO:0000256" key="2">
    <source>
        <dbReference type="SAM" id="SignalP"/>
    </source>
</evidence>
<dbReference type="InterPro" id="IPR042301">
    <property type="entry name" value="GH115_sf"/>
</dbReference>
<feature type="domain" description="Alpha glucuronidase N-terminal" evidence="3">
    <location>
        <begin position="40"/>
        <end position="153"/>
    </location>
</feature>
<dbReference type="InterPro" id="IPR031924">
    <property type="entry name" value="GH115"/>
</dbReference>
<dbReference type="Gene3D" id="2.60.120.1620">
    <property type="match status" value="1"/>
</dbReference>
<proteinExistence type="predicted"/>
<dbReference type="InterPro" id="IPR029018">
    <property type="entry name" value="Hex-like_dom2"/>
</dbReference>
<dbReference type="Gene3D" id="3.20.20.520">
    <property type="entry name" value="Glycosyl hydrolase family 115"/>
    <property type="match status" value="1"/>
</dbReference>
<evidence type="ECO:0000259" key="4">
    <source>
        <dbReference type="Pfam" id="PF17829"/>
    </source>
</evidence>
<dbReference type="SUPFAM" id="SSF55545">
    <property type="entry name" value="beta-N-acetylhexosaminidase-like domain"/>
    <property type="match status" value="1"/>
</dbReference>
<feature type="signal peptide" evidence="2">
    <location>
        <begin position="1"/>
        <end position="22"/>
    </location>
</feature>
<dbReference type="InterPro" id="IPR041437">
    <property type="entry name" value="GH115_C"/>
</dbReference>
<evidence type="ECO:0000313" key="6">
    <source>
        <dbReference type="Proteomes" id="UP000526501"/>
    </source>
</evidence>
<dbReference type="AlphaFoldDB" id="A0A7X1B4G1"/>
<gene>
    <name evidence="5" type="ORF">H5P27_05375</name>
</gene>
<feature type="chain" id="PRO_5030626662" evidence="2">
    <location>
        <begin position="23"/>
        <end position="861"/>
    </location>
</feature>
<dbReference type="Proteomes" id="UP000526501">
    <property type="component" value="Unassembled WGS sequence"/>
</dbReference>
<dbReference type="GO" id="GO:0046559">
    <property type="term" value="F:alpha-glucuronidase activity"/>
    <property type="evidence" value="ECO:0007669"/>
    <property type="project" value="InterPro"/>
</dbReference>
<dbReference type="Gene3D" id="3.30.379.10">
    <property type="entry name" value="Chitobiase/beta-hexosaminidase domain 2-like"/>
    <property type="match status" value="1"/>
</dbReference>
<dbReference type="Pfam" id="PF03648">
    <property type="entry name" value="Glyco_hydro_67N"/>
    <property type="match status" value="1"/>
</dbReference>
<accession>A0A7X1B4G1</accession>
<dbReference type="Pfam" id="PF15979">
    <property type="entry name" value="Glyco_hydro_115"/>
    <property type="match status" value="1"/>
</dbReference>
<evidence type="ECO:0000313" key="5">
    <source>
        <dbReference type="EMBL" id="MBC2605468.1"/>
    </source>
</evidence>
<evidence type="ECO:0000259" key="3">
    <source>
        <dbReference type="Pfam" id="PF03648"/>
    </source>
</evidence>